<evidence type="ECO:0000313" key="2">
    <source>
        <dbReference type="Proteomes" id="UP000793456"/>
    </source>
</evidence>
<name>A0ACD3QPP5_LARCR</name>
<dbReference type="Proteomes" id="UP000793456">
    <property type="component" value="Chromosome XVII"/>
</dbReference>
<protein>
    <submittedName>
        <fullName evidence="1">Uncharacterized protein</fullName>
    </submittedName>
</protein>
<organism evidence="1 2">
    <name type="scientific">Larimichthys crocea</name>
    <name type="common">Large yellow croaker</name>
    <name type="synonym">Pseudosciaena crocea</name>
    <dbReference type="NCBI Taxonomy" id="215358"/>
    <lineage>
        <taxon>Eukaryota</taxon>
        <taxon>Metazoa</taxon>
        <taxon>Chordata</taxon>
        <taxon>Craniata</taxon>
        <taxon>Vertebrata</taxon>
        <taxon>Euteleostomi</taxon>
        <taxon>Actinopterygii</taxon>
        <taxon>Neopterygii</taxon>
        <taxon>Teleostei</taxon>
        <taxon>Neoteleostei</taxon>
        <taxon>Acanthomorphata</taxon>
        <taxon>Eupercaria</taxon>
        <taxon>Sciaenidae</taxon>
        <taxon>Larimichthys</taxon>
    </lineage>
</organism>
<comment type="caution">
    <text evidence="1">The sequence shown here is derived from an EMBL/GenBank/DDBJ whole genome shotgun (WGS) entry which is preliminary data.</text>
</comment>
<keyword evidence="2" id="KW-1185">Reference proteome</keyword>
<evidence type="ECO:0000313" key="1">
    <source>
        <dbReference type="EMBL" id="TMS08483.1"/>
    </source>
</evidence>
<sequence length="118" mass="13114">MANKVQSALCIALICLLLSSLWGNLRTLPVCTSISLFICKSVFLSASLSVTARRRAPRADGCRPMSQTEATFTLLESNTDLNQLKHNHGGEIAPDIYEKGKKKSFYPARTINPFDRKR</sequence>
<proteinExistence type="predicted"/>
<reference evidence="1" key="1">
    <citation type="submission" date="2018-11" db="EMBL/GenBank/DDBJ databases">
        <title>The sequence and de novo assembly of Larimichthys crocea genome using PacBio and Hi-C technologies.</title>
        <authorList>
            <person name="Xu P."/>
            <person name="Chen B."/>
            <person name="Zhou Z."/>
            <person name="Ke Q."/>
            <person name="Wu Y."/>
            <person name="Bai H."/>
            <person name="Pu F."/>
        </authorList>
    </citation>
    <scope>NUCLEOTIDE SEQUENCE</scope>
    <source>
        <tissue evidence="1">Muscle</tissue>
    </source>
</reference>
<gene>
    <name evidence="1" type="ORF">E3U43_005966</name>
</gene>
<dbReference type="EMBL" id="CM011690">
    <property type="protein sequence ID" value="TMS08483.1"/>
    <property type="molecule type" value="Genomic_DNA"/>
</dbReference>
<accession>A0ACD3QPP5</accession>